<evidence type="ECO:0000313" key="3">
    <source>
        <dbReference type="Proteomes" id="UP000176902"/>
    </source>
</evidence>
<name>A0A1F5JXP6_9BACT</name>
<evidence type="ECO:0000256" key="1">
    <source>
        <dbReference type="SAM" id="Phobius"/>
    </source>
</evidence>
<dbReference type="STRING" id="1797768.A3C59_03685"/>
<evidence type="ECO:0000313" key="2">
    <source>
        <dbReference type="EMBL" id="OGE33191.1"/>
    </source>
</evidence>
<keyword evidence="1" id="KW-0812">Transmembrane</keyword>
<reference evidence="2 3" key="1">
    <citation type="journal article" date="2016" name="Nat. Commun.">
        <title>Thousands of microbial genomes shed light on interconnected biogeochemical processes in an aquifer system.</title>
        <authorList>
            <person name="Anantharaman K."/>
            <person name="Brown C.T."/>
            <person name="Hug L.A."/>
            <person name="Sharon I."/>
            <person name="Castelle C.J."/>
            <person name="Probst A.J."/>
            <person name="Thomas B.C."/>
            <person name="Singh A."/>
            <person name="Wilkins M.J."/>
            <person name="Karaoz U."/>
            <person name="Brodie E.L."/>
            <person name="Williams K.H."/>
            <person name="Hubbard S.S."/>
            <person name="Banfield J.F."/>
        </authorList>
    </citation>
    <scope>NUCLEOTIDE SEQUENCE [LARGE SCALE GENOMIC DNA]</scope>
</reference>
<dbReference type="EMBL" id="MFCV01000013">
    <property type="protein sequence ID" value="OGE33191.1"/>
    <property type="molecule type" value="Genomic_DNA"/>
</dbReference>
<protein>
    <submittedName>
        <fullName evidence="2">Uncharacterized protein</fullName>
    </submittedName>
</protein>
<organism evidence="2 3">
    <name type="scientific">Candidatus Daviesbacteria bacterium RIFCSPHIGHO2_02_FULL_36_13</name>
    <dbReference type="NCBI Taxonomy" id="1797768"/>
    <lineage>
        <taxon>Bacteria</taxon>
        <taxon>Candidatus Daviesiibacteriota</taxon>
    </lineage>
</organism>
<comment type="caution">
    <text evidence="2">The sequence shown here is derived from an EMBL/GenBank/DDBJ whole genome shotgun (WGS) entry which is preliminary data.</text>
</comment>
<keyword evidence="1" id="KW-1133">Transmembrane helix</keyword>
<sequence>MINQKGYITLLSTLFLVTIGGVVAGSLILLGLGFSKFSFALEQSNQAKALSNACLEEALQQIQDSIPFTGSGSLSLGQGTCEFTVTSTGGQNRQITSTSTVGTVVRKVKVMIDKITPDINITSWQEVADF</sequence>
<proteinExistence type="predicted"/>
<dbReference type="Proteomes" id="UP000176902">
    <property type="component" value="Unassembled WGS sequence"/>
</dbReference>
<accession>A0A1F5JXP6</accession>
<gene>
    <name evidence="2" type="ORF">A3C59_03685</name>
</gene>
<keyword evidence="1" id="KW-0472">Membrane</keyword>
<dbReference type="AlphaFoldDB" id="A0A1F5JXP6"/>
<feature type="transmembrane region" description="Helical" evidence="1">
    <location>
        <begin position="6"/>
        <end position="34"/>
    </location>
</feature>